<dbReference type="OrthoDB" id="2187at2759"/>
<feature type="domain" description="AAA+ ATPase" evidence="5">
    <location>
        <begin position="316"/>
        <end position="454"/>
    </location>
</feature>
<dbReference type="CDD" id="cd19518">
    <property type="entry name" value="RecA-like_NVL_r1-like"/>
    <property type="match status" value="1"/>
</dbReference>
<dbReference type="FunFam" id="3.40.50.300:FF:000149">
    <property type="entry name" value="Nuclear valosin-containing protein-like"/>
    <property type="match status" value="1"/>
</dbReference>
<evidence type="ECO:0000313" key="7">
    <source>
        <dbReference type="Proteomes" id="UP000593567"/>
    </source>
</evidence>
<dbReference type="AlphaFoldDB" id="A0A7J7KRT0"/>
<dbReference type="InterPro" id="IPR027417">
    <property type="entry name" value="P-loop_NTPase"/>
</dbReference>
<evidence type="ECO:0000256" key="3">
    <source>
        <dbReference type="ARBA" id="ARBA00022840"/>
    </source>
</evidence>
<dbReference type="SUPFAM" id="SSF52540">
    <property type="entry name" value="P-loop containing nucleoside triphosphate hydrolases"/>
    <property type="match status" value="2"/>
</dbReference>
<feature type="compositionally biased region" description="Basic residues" evidence="4">
    <location>
        <begin position="228"/>
        <end position="243"/>
    </location>
</feature>
<comment type="caution">
    <text evidence="6">The sequence shown here is derived from an EMBL/GenBank/DDBJ whole genome shotgun (WGS) entry which is preliminary data.</text>
</comment>
<dbReference type="Proteomes" id="UP000593567">
    <property type="component" value="Unassembled WGS sequence"/>
</dbReference>
<comment type="similarity">
    <text evidence="1">Belongs to the AAA ATPase family.</text>
</comment>
<dbReference type="Pfam" id="PF16725">
    <property type="entry name" value="Nucleolin_bd"/>
    <property type="match status" value="1"/>
</dbReference>
<evidence type="ECO:0000256" key="2">
    <source>
        <dbReference type="ARBA" id="ARBA00022741"/>
    </source>
</evidence>
<keyword evidence="7" id="KW-1185">Reference proteome</keyword>
<name>A0A7J7KRT0_BUGNE</name>
<accession>A0A7J7KRT0</accession>
<dbReference type="Pfam" id="PF17862">
    <property type="entry name" value="AAA_lid_3"/>
    <property type="match status" value="2"/>
</dbReference>
<feature type="region of interest" description="Disordered" evidence="4">
    <location>
        <begin position="157"/>
        <end position="272"/>
    </location>
</feature>
<dbReference type="CDD" id="cd19530">
    <property type="entry name" value="RecA-like_NVL_r2-like"/>
    <property type="match status" value="1"/>
</dbReference>
<proteinExistence type="inferred from homology"/>
<dbReference type="GO" id="GO:0005634">
    <property type="term" value="C:nucleus"/>
    <property type="evidence" value="ECO:0007669"/>
    <property type="project" value="TreeGrafter"/>
</dbReference>
<dbReference type="Pfam" id="PF00004">
    <property type="entry name" value="AAA"/>
    <property type="match status" value="2"/>
</dbReference>
<dbReference type="SMART" id="SM00382">
    <property type="entry name" value="AAA"/>
    <property type="match status" value="2"/>
</dbReference>
<feature type="compositionally biased region" description="Polar residues" evidence="4">
    <location>
        <begin position="217"/>
        <end position="226"/>
    </location>
</feature>
<dbReference type="InterPro" id="IPR041569">
    <property type="entry name" value="AAA_lid_3"/>
</dbReference>
<dbReference type="FunFam" id="3.40.50.300:FF:000600">
    <property type="entry name" value="Nuclear valosin-containing protein-like"/>
    <property type="match status" value="1"/>
</dbReference>
<dbReference type="GO" id="GO:1990275">
    <property type="term" value="F:preribosome binding"/>
    <property type="evidence" value="ECO:0007669"/>
    <property type="project" value="TreeGrafter"/>
</dbReference>
<dbReference type="InterPro" id="IPR003959">
    <property type="entry name" value="ATPase_AAA_core"/>
</dbReference>
<evidence type="ECO:0000313" key="6">
    <source>
        <dbReference type="EMBL" id="KAF6040815.1"/>
    </source>
</evidence>
<dbReference type="Gene3D" id="1.10.8.60">
    <property type="match status" value="2"/>
</dbReference>
<dbReference type="GO" id="GO:0042254">
    <property type="term" value="P:ribosome biogenesis"/>
    <property type="evidence" value="ECO:0007669"/>
    <property type="project" value="TreeGrafter"/>
</dbReference>
<evidence type="ECO:0000256" key="1">
    <source>
        <dbReference type="ARBA" id="ARBA00006914"/>
    </source>
</evidence>
<evidence type="ECO:0000256" key="4">
    <source>
        <dbReference type="SAM" id="MobiDB-lite"/>
    </source>
</evidence>
<dbReference type="GO" id="GO:0016887">
    <property type="term" value="F:ATP hydrolysis activity"/>
    <property type="evidence" value="ECO:0007669"/>
    <property type="project" value="InterPro"/>
</dbReference>
<dbReference type="InterPro" id="IPR003960">
    <property type="entry name" value="ATPase_AAA_CS"/>
</dbReference>
<dbReference type="InterPro" id="IPR031996">
    <property type="entry name" value="NVL2_nucleolin-bd"/>
</dbReference>
<dbReference type="PANTHER" id="PTHR23077">
    <property type="entry name" value="AAA-FAMILY ATPASE"/>
    <property type="match status" value="1"/>
</dbReference>
<dbReference type="GO" id="GO:0003723">
    <property type="term" value="F:RNA binding"/>
    <property type="evidence" value="ECO:0007669"/>
    <property type="project" value="TreeGrafter"/>
</dbReference>
<evidence type="ECO:0000259" key="5">
    <source>
        <dbReference type="SMART" id="SM00382"/>
    </source>
</evidence>
<dbReference type="InterPro" id="IPR003593">
    <property type="entry name" value="AAA+_ATPase"/>
</dbReference>
<dbReference type="PROSITE" id="PS00674">
    <property type="entry name" value="AAA"/>
    <property type="match status" value="2"/>
</dbReference>
<sequence length="883" mass="96103">MPYLGDNKILPRVRKYLESKSTKLVDSESVSEHLQNTYQEYRRKNKNAFRRYVSKALDIITKEKKNVTEESTNDSDNSLSDDAVYTEYHDSNAVNSLVTHLYAKSPSDPSSPAGSQLNSVKRTGFIARCQSDPVLVDTGSQLDGLAFIDRGSMPGTPVNPSKLIESLPASPAGKGRSTFKNINAKKSDGVPSSQTKPVVMTISDDDEDGDESGLAAHSNNERNVLNTGKRKNVQTVGSHKKKSRNSEKLGSGGKTPKPDSSGPTPGPSRKKGAIDAVYSQTKFSQIGGNEKTIKEIQQLLIYIKYAEIYKHLGATPPQGFLLHGPPGCGKTLMAHAIAGELGLPFYKLAATELVSGVSGESEERVRSLFNQAASTAPCIVFIDEVDSITPKRETASKDMERRIVSQLLTCLDSLGEKKDVNVLIIGATNRPDSLDPALRRSGRFDREICMGIPDVAARESILKVLCQDIRLSENFDFSALSRSTPGYVGADLSSLVQEAAMSAVSRILNSLQDNTNRETTTAVDVDADTAMDTHEDSQLAAIGSVERTGEHRTVSQTQQKSASNWWNDLPTVPPEQFENMCILYSDFQEALKRVQPSAKREGFATVPDVSWDDIGALKAIREELHMAILAPVKYPEQSKALGLNTPSGVLLAGPPGCGKTLLAKAIANESGINFISVKGPELINMYVGESEKAVRQVFQRARNSSPCVVFFDELDSLCPKRSLSGSDGGSGSRVVNQLLTEMDGLEERKQVFVMGATNRPDIIDPAILRPGRLDKTLYVGLPTLEDRLDILTTITRNCSRPPIEGVDLAEIAARCEKFSGADLNAVIREASMAAMKEFISTQNTLSPQLNVCLTKRHFDVALEKVKPSISAKDQARYEAMKGK</sequence>
<dbReference type="GO" id="GO:0005524">
    <property type="term" value="F:ATP binding"/>
    <property type="evidence" value="ECO:0007669"/>
    <property type="project" value="UniProtKB-KW"/>
</dbReference>
<dbReference type="EMBL" id="VXIV02000099">
    <property type="protein sequence ID" value="KAF6040815.1"/>
    <property type="molecule type" value="Genomic_DNA"/>
</dbReference>
<dbReference type="FunFam" id="1.10.8.60:FF:000081">
    <property type="entry name" value="AAA family ATPase/60S ribosome export protein"/>
    <property type="match status" value="1"/>
</dbReference>
<organism evidence="6 7">
    <name type="scientific">Bugula neritina</name>
    <name type="common">Brown bryozoan</name>
    <name type="synonym">Sertularia neritina</name>
    <dbReference type="NCBI Taxonomy" id="10212"/>
    <lineage>
        <taxon>Eukaryota</taxon>
        <taxon>Metazoa</taxon>
        <taxon>Spiralia</taxon>
        <taxon>Lophotrochozoa</taxon>
        <taxon>Bryozoa</taxon>
        <taxon>Gymnolaemata</taxon>
        <taxon>Cheilostomatida</taxon>
        <taxon>Flustrina</taxon>
        <taxon>Buguloidea</taxon>
        <taxon>Bugulidae</taxon>
        <taxon>Bugula</taxon>
    </lineage>
</organism>
<dbReference type="Gene3D" id="1.10.10.2010">
    <property type="match status" value="1"/>
</dbReference>
<feature type="domain" description="AAA+ ATPase" evidence="5">
    <location>
        <begin position="645"/>
        <end position="783"/>
    </location>
</feature>
<keyword evidence="3" id="KW-0067">ATP-binding</keyword>
<keyword evidence="2" id="KW-0547">Nucleotide-binding</keyword>
<dbReference type="InterPro" id="IPR050168">
    <property type="entry name" value="AAA_ATPase_domain"/>
</dbReference>
<protein>
    <submittedName>
        <fullName evidence="6">NVL</fullName>
    </submittedName>
</protein>
<dbReference type="InterPro" id="IPR038100">
    <property type="entry name" value="NLV2_N_sf"/>
</dbReference>
<dbReference type="PANTHER" id="PTHR23077:SF171">
    <property type="entry name" value="NUCLEAR VALOSIN-CONTAINING PROTEIN-LIKE"/>
    <property type="match status" value="1"/>
</dbReference>
<gene>
    <name evidence="6" type="ORF">EB796_000871</name>
</gene>
<dbReference type="Gene3D" id="3.40.50.300">
    <property type="entry name" value="P-loop containing nucleotide triphosphate hydrolases"/>
    <property type="match status" value="2"/>
</dbReference>
<reference evidence="6" key="1">
    <citation type="submission" date="2020-06" db="EMBL/GenBank/DDBJ databases">
        <title>Draft genome of Bugula neritina, a colonial animal packing powerful symbionts and potential medicines.</title>
        <authorList>
            <person name="Rayko M."/>
        </authorList>
    </citation>
    <scope>NUCLEOTIDE SEQUENCE [LARGE SCALE GENOMIC DNA]</scope>
    <source>
        <strain evidence="6">Kwan_BN1</strain>
    </source>
</reference>